<dbReference type="PANTHER" id="PTHR30290">
    <property type="entry name" value="PERIPLASMIC BINDING COMPONENT OF ABC TRANSPORTER"/>
    <property type="match status" value="1"/>
</dbReference>
<reference evidence="6 7" key="1">
    <citation type="submission" date="2018-07" db="EMBL/GenBank/DDBJ databases">
        <title>Genomic Encyclopedia of Type Strains, Phase IV (KMG-IV): sequencing the most valuable type-strain genomes for metagenomic binning, comparative biology and taxonomic classification.</title>
        <authorList>
            <person name="Goeker M."/>
        </authorList>
    </citation>
    <scope>NUCLEOTIDE SEQUENCE [LARGE SCALE GENOMIC DNA]</scope>
    <source>
        <strain evidence="6 7">DSM 14364</strain>
    </source>
</reference>
<evidence type="ECO:0000256" key="3">
    <source>
        <dbReference type="ARBA" id="ARBA00022729"/>
    </source>
</evidence>
<dbReference type="GO" id="GO:0043190">
    <property type="term" value="C:ATP-binding cassette (ABC) transporter complex"/>
    <property type="evidence" value="ECO:0007669"/>
    <property type="project" value="InterPro"/>
</dbReference>
<feature type="domain" description="Solute-binding protein family 5" evidence="5">
    <location>
        <begin position="68"/>
        <end position="427"/>
    </location>
</feature>
<name>A0A370HGM4_9HYPH</name>
<dbReference type="Gene3D" id="3.10.105.10">
    <property type="entry name" value="Dipeptide-binding Protein, Domain 3"/>
    <property type="match status" value="1"/>
</dbReference>
<dbReference type="Pfam" id="PF00496">
    <property type="entry name" value="SBP_bac_5"/>
    <property type="match status" value="1"/>
</dbReference>
<dbReference type="GO" id="GO:1904680">
    <property type="term" value="F:peptide transmembrane transporter activity"/>
    <property type="evidence" value="ECO:0007669"/>
    <property type="project" value="TreeGrafter"/>
</dbReference>
<dbReference type="GO" id="GO:0030288">
    <property type="term" value="C:outer membrane-bounded periplasmic space"/>
    <property type="evidence" value="ECO:0007669"/>
    <property type="project" value="UniProtKB-ARBA"/>
</dbReference>
<proteinExistence type="inferred from homology"/>
<dbReference type="SUPFAM" id="SSF53850">
    <property type="entry name" value="Periplasmic binding protein-like II"/>
    <property type="match status" value="1"/>
</dbReference>
<dbReference type="InterPro" id="IPR000914">
    <property type="entry name" value="SBP_5_dom"/>
</dbReference>
<dbReference type="EMBL" id="QQBB01000009">
    <property type="protein sequence ID" value="RDI56344.1"/>
    <property type="molecule type" value="Genomic_DNA"/>
</dbReference>
<keyword evidence="3 4" id="KW-0732">Signal</keyword>
<feature type="chain" id="PRO_5016729357" evidence="4">
    <location>
        <begin position="22"/>
        <end position="507"/>
    </location>
</feature>
<comment type="caution">
    <text evidence="6">The sequence shown here is derived from an EMBL/GenBank/DDBJ whole genome shotgun (WGS) entry which is preliminary data.</text>
</comment>
<organism evidence="6 7">
    <name type="scientific">Microvirga subterranea</name>
    <dbReference type="NCBI Taxonomy" id="186651"/>
    <lineage>
        <taxon>Bacteria</taxon>
        <taxon>Pseudomonadati</taxon>
        <taxon>Pseudomonadota</taxon>
        <taxon>Alphaproteobacteria</taxon>
        <taxon>Hyphomicrobiales</taxon>
        <taxon>Methylobacteriaceae</taxon>
        <taxon>Microvirga</taxon>
    </lineage>
</organism>
<evidence type="ECO:0000256" key="1">
    <source>
        <dbReference type="ARBA" id="ARBA00004418"/>
    </source>
</evidence>
<dbReference type="PIRSF" id="PIRSF002741">
    <property type="entry name" value="MppA"/>
    <property type="match status" value="1"/>
</dbReference>
<feature type="signal peptide" evidence="4">
    <location>
        <begin position="1"/>
        <end position="21"/>
    </location>
</feature>
<dbReference type="CDD" id="cd08502">
    <property type="entry name" value="PBP2_NikA_DppA_OppA_like_16"/>
    <property type="match status" value="1"/>
</dbReference>
<sequence length="507" mass="55952">MRMREALLSGVVALVAGPALAQSGGGVINVATIGEPPTLDPMVSTADLVGIVTQHFFETLFTFDKDWKVTPLLAASMPEITDGGKVYTIKLRQGVTFHDGSDMTSEDVVASLKRWMEQASRGKQVAGNVDKVEAVDPTTVRITLKTPYAPLLALLAFNNSAAVIMPSEKMDVPMKEPVGTGPYKLKERKPDQYIQLVRNDAYKPLDGEGNGYGGARKPILDEIRFVPVPDPNTRVEGAISGQFDYVDSLPVESYDRIKNLETSKPVILKPFGWPVFVMNTKQGVMANVDARMAVRMALSMEDMLAAAFGNPEFYALDGAMYPKGYVWHTEAGVEGRYNVADPDKAKALLKKANYDNGPLRILTSRQYEFHYKMAQVAAEYLKQAGFKVDLQVVDWATLTQRRGDPALWDIYITHSPFLPEPALIGQLSESSPGWWSTPARKKAVDAFNTESDLSKRPALWAEVQKVIYDETPSIKIGDFNALSAQSPKLEGVVPAPWPYFWNVSIKK</sequence>
<dbReference type="Gene3D" id="3.90.76.10">
    <property type="entry name" value="Dipeptide-binding Protein, Domain 1"/>
    <property type="match status" value="1"/>
</dbReference>
<dbReference type="GO" id="GO:0015833">
    <property type="term" value="P:peptide transport"/>
    <property type="evidence" value="ECO:0007669"/>
    <property type="project" value="TreeGrafter"/>
</dbReference>
<evidence type="ECO:0000313" key="7">
    <source>
        <dbReference type="Proteomes" id="UP000254925"/>
    </source>
</evidence>
<dbReference type="RefSeq" id="WP_114771874.1">
    <property type="nucleotide sequence ID" value="NZ_QQBB01000009.1"/>
</dbReference>
<comment type="similarity">
    <text evidence="2">Belongs to the bacterial solute-binding protein 5 family.</text>
</comment>
<comment type="subcellular location">
    <subcellularLocation>
        <location evidence="1">Periplasm</location>
    </subcellularLocation>
</comment>
<gene>
    <name evidence="6" type="ORF">DES45_10928</name>
</gene>
<evidence type="ECO:0000259" key="5">
    <source>
        <dbReference type="Pfam" id="PF00496"/>
    </source>
</evidence>
<dbReference type="Gene3D" id="3.40.190.10">
    <property type="entry name" value="Periplasmic binding protein-like II"/>
    <property type="match status" value="1"/>
</dbReference>
<dbReference type="OrthoDB" id="9803988at2"/>
<evidence type="ECO:0000256" key="2">
    <source>
        <dbReference type="ARBA" id="ARBA00005695"/>
    </source>
</evidence>
<evidence type="ECO:0000313" key="6">
    <source>
        <dbReference type="EMBL" id="RDI56344.1"/>
    </source>
</evidence>
<keyword evidence="7" id="KW-1185">Reference proteome</keyword>
<accession>A0A370HGM4</accession>
<dbReference type="AlphaFoldDB" id="A0A370HGM4"/>
<evidence type="ECO:0000256" key="4">
    <source>
        <dbReference type="SAM" id="SignalP"/>
    </source>
</evidence>
<protein>
    <submittedName>
        <fullName evidence="6">Peptide/nickel transport system substrate-binding protein</fullName>
    </submittedName>
</protein>
<dbReference type="InterPro" id="IPR030678">
    <property type="entry name" value="Peptide/Ni-bd"/>
</dbReference>
<dbReference type="Proteomes" id="UP000254925">
    <property type="component" value="Unassembled WGS sequence"/>
</dbReference>
<dbReference type="InterPro" id="IPR039424">
    <property type="entry name" value="SBP_5"/>
</dbReference>
<dbReference type="PANTHER" id="PTHR30290:SF38">
    <property type="entry name" value="D,D-DIPEPTIDE-BINDING PERIPLASMIC PROTEIN DDPA-RELATED"/>
    <property type="match status" value="1"/>
</dbReference>